<evidence type="ECO:0000256" key="1">
    <source>
        <dbReference type="ARBA" id="ARBA00004496"/>
    </source>
</evidence>
<dbReference type="AlphaFoldDB" id="A4VQV8"/>
<dbReference type="Proteomes" id="UP000000233">
    <property type="component" value="Chromosome"/>
</dbReference>
<dbReference type="CDD" id="cd00571">
    <property type="entry name" value="UreE"/>
    <property type="match status" value="1"/>
</dbReference>
<evidence type="ECO:0000259" key="6">
    <source>
        <dbReference type="SMART" id="SM00988"/>
    </source>
</evidence>
<keyword evidence="8" id="KW-1185">Reference proteome</keyword>
<dbReference type="Gene3D" id="2.60.260.20">
    <property type="entry name" value="Urease metallochaperone UreE, N-terminal domain"/>
    <property type="match status" value="1"/>
</dbReference>
<gene>
    <name evidence="5 7" type="primary">ureE</name>
    <name evidence="7" type="ordered locus">PST_3736</name>
</gene>
<dbReference type="SMART" id="SM00988">
    <property type="entry name" value="UreE_N"/>
    <property type="match status" value="1"/>
</dbReference>
<dbReference type="HAMAP" id="MF_00822">
    <property type="entry name" value="UreE"/>
    <property type="match status" value="1"/>
</dbReference>
<dbReference type="GO" id="GO:0006457">
    <property type="term" value="P:protein folding"/>
    <property type="evidence" value="ECO:0007669"/>
    <property type="project" value="InterPro"/>
</dbReference>
<dbReference type="SUPFAM" id="SSF69287">
    <property type="entry name" value="Urease metallochaperone UreE, N-terminal domain"/>
    <property type="match status" value="1"/>
</dbReference>
<dbReference type="NCBIfam" id="NF009751">
    <property type="entry name" value="PRK13261.1-1"/>
    <property type="match status" value="1"/>
</dbReference>
<protein>
    <recommendedName>
        <fullName evidence="5">Urease accessory protein UreE</fullName>
    </recommendedName>
</protein>
<dbReference type="SUPFAM" id="SSF69737">
    <property type="entry name" value="Urease metallochaperone UreE, C-terminal domain"/>
    <property type="match status" value="1"/>
</dbReference>
<keyword evidence="2 5" id="KW-0963">Cytoplasm</keyword>
<dbReference type="InterPro" id="IPR004029">
    <property type="entry name" value="UreE_N"/>
</dbReference>
<sequence>MIAIHGLGWQATCSCSGNDPTGTLHMLVIRQRIDARPEWQAELELTYDARSKSRLRCFSTSGEDVGLFLERGQPPLHDGECLLAGDGRVVRVRARPEQLLHVTCASAFELTRAAYHLGNRHVALQVGDGWLRLLDDYVLKDMLLQLGAEVEHIEAPFQPEHGAYGGGHHHSHAGEAEFSYAPRLHQFGVRP</sequence>
<keyword evidence="3 5" id="KW-0533">Nickel</keyword>
<comment type="function">
    <text evidence="5">Involved in urease metallocenter assembly. Binds nickel. Probably functions as a nickel donor during metallocenter assembly.</text>
</comment>
<evidence type="ECO:0000256" key="2">
    <source>
        <dbReference type="ARBA" id="ARBA00022490"/>
    </source>
</evidence>
<comment type="similarity">
    <text evidence="5">Belongs to the UreE family.</text>
</comment>
<feature type="domain" description="UreE urease accessory N-terminal" evidence="6">
    <location>
        <begin position="26"/>
        <end position="90"/>
    </location>
</feature>
<dbReference type="Pfam" id="PF05194">
    <property type="entry name" value="UreE_C"/>
    <property type="match status" value="1"/>
</dbReference>
<evidence type="ECO:0000256" key="3">
    <source>
        <dbReference type="ARBA" id="ARBA00022596"/>
    </source>
</evidence>
<dbReference type="GO" id="GO:0051082">
    <property type="term" value="F:unfolded protein binding"/>
    <property type="evidence" value="ECO:0007669"/>
    <property type="project" value="UniProtKB-UniRule"/>
</dbReference>
<evidence type="ECO:0000256" key="5">
    <source>
        <dbReference type="HAMAP-Rule" id="MF_00822"/>
    </source>
</evidence>
<dbReference type="GO" id="GO:0065003">
    <property type="term" value="P:protein-containing complex assembly"/>
    <property type="evidence" value="ECO:0007669"/>
    <property type="project" value="InterPro"/>
</dbReference>
<dbReference type="GO" id="GO:0019627">
    <property type="term" value="P:urea metabolic process"/>
    <property type="evidence" value="ECO:0007669"/>
    <property type="project" value="InterPro"/>
</dbReference>
<dbReference type="HOGENOM" id="CLU_093757_2_0_6"/>
<dbReference type="GO" id="GO:0005737">
    <property type="term" value="C:cytoplasm"/>
    <property type="evidence" value="ECO:0007669"/>
    <property type="project" value="UniProtKB-SubCell"/>
</dbReference>
<dbReference type="InterPro" id="IPR012406">
    <property type="entry name" value="UreE"/>
</dbReference>
<keyword evidence="4 5" id="KW-0143">Chaperone</keyword>
<dbReference type="Gene3D" id="3.30.70.790">
    <property type="entry name" value="UreE, C-terminal domain"/>
    <property type="match status" value="1"/>
</dbReference>
<organism evidence="7 8">
    <name type="scientific">Stutzerimonas stutzeri (strain A1501)</name>
    <name type="common">Pseudomonas stutzeri</name>
    <dbReference type="NCBI Taxonomy" id="379731"/>
    <lineage>
        <taxon>Bacteria</taxon>
        <taxon>Pseudomonadati</taxon>
        <taxon>Pseudomonadota</taxon>
        <taxon>Gammaproteobacteria</taxon>
        <taxon>Pseudomonadales</taxon>
        <taxon>Pseudomonadaceae</taxon>
        <taxon>Stutzerimonas</taxon>
    </lineage>
</organism>
<dbReference type="GO" id="GO:0016151">
    <property type="term" value="F:nickel cation binding"/>
    <property type="evidence" value="ECO:0007669"/>
    <property type="project" value="UniProtKB-UniRule"/>
</dbReference>
<name>A4VQV8_STUS1</name>
<evidence type="ECO:0000313" key="7">
    <source>
        <dbReference type="EMBL" id="ABP81359.1"/>
    </source>
</evidence>
<evidence type="ECO:0000256" key="4">
    <source>
        <dbReference type="ARBA" id="ARBA00023186"/>
    </source>
</evidence>
<dbReference type="InterPro" id="IPR036118">
    <property type="entry name" value="UreE_N_sf"/>
</dbReference>
<dbReference type="NCBIfam" id="NF009753">
    <property type="entry name" value="PRK13261.1-5"/>
    <property type="match status" value="1"/>
</dbReference>
<dbReference type="EMBL" id="CP000304">
    <property type="protein sequence ID" value="ABP81359.1"/>
    <property type="molecule type" value="Genomic_DNA"/>
</dbReference>
<dbReference type="Pfam" id="PF02814">
    <property type="entry name" value="UreE_N"/>
    <property type="match status" value="1"/>
</dbReference>
<dbReference type="KEGG" id="psa:PST_3736"/>
<proteinExistence type="inferred from homology"/>
<comment type="subcellular location">
    <subcellularLocation>
        <location evidence="1 5">Cytoplasm</location>
    </subcellularLocation>
</comment>
<evidence type="ECO:0000313" key="8">
    <source>
        <dbReference type="Proteomes" id="UP000000233"/>
    </source>
</evidence>
<dbReference type="eggNOG" id="COG2371">
    <property type="taxonomic scope" value="Bacteria"/>
</dbReference>
<accession>A4VQV8</accession>
<reference evidence="7 8" key="1">
    <citation type="journal article" date="2008" name="Proc. Natl. Acad. Sci. U.S.A.">
        <title>Nitrogen fixation island and rhizosphere competence traits in the genome of root-associated Pseudomonas stutzeri A1501.</title>
        <authorList>
            <person name="Yan Y."/>
            <person name="Yang J."/>
            <person name="Dou Y."/>
            <person name="Chen M."/>
            <person name="Ping S."/>
            <person name="Peng J."/>
            <person name="Lu W."/>
            <person name="Zhang W."/>
            <person name="Yao Z."/>
            <person name="Li H."/>
            <person name="Liu W."/>
            <person name="He S."/>
            <person name="Geng L."/>
            <person name="Zhang X."/>
            <person name="Yang F."/>
            <person name="Yu H."/>
            <person name="Zhan Y."/>
            <person name="Li D."/>
            <person name="Lin Z."/>
            <person name="Wang Y."/>
            <person name="Elmerich C."/>
            <person name="Lin M."/>
            <person name="Jin Q."/>
        </authorList>
    </citation>
    <scope>NUCLEOTIDE SEQUENCE [LARGE SCALE GENOMIC DNA]</scope>
    <source>
        <strain evidence="7 8">A1501</strain>
    </source>
</reference>
<dbReference type="InterPro" id="IPR007864">
    <property type="entry name" value="UreE_C_dom"/>
</dbReference>